<dbReference type="InterPro" id="IPR013216">
    <property type="entry name" value="Methyltransf_11"/>
</dbReference>
<evidence type="ECO:0000313" key="3">
    <source>
        <dbReference type="Proteomes" id="UP000246964"/>
    </source>
</evidence>
<keyword evidence="2" id="KW-0489">Methyltransferase</keyword>
<proteinExistence type="predicted"/>
<dbReference type="RefSeq" id="WP_110076237.1">
    <property type="nucleotide sequence ID" value="NZ_QGTT01000010.1"/>
</dbReference>
<evidence type="ECO:0000313" key="2">
    <source>
        <dbReference type="EMBL" id="PWW11900.1"/>
    </source>
</evidence>
<organism evidence="2 3">
    <name type="scientific">Pseudidiomarina maritima</name>
    <dbReference type="NCBI Taxonomy" id="519453"/>
    <lineage>
        <taxon>Bacteria</taxon>
        <taxon>Pseudomonadati</taxon>
        <taxon>Pseudomonadota</taxon>
        <taxon>Gammaproteobacteria</taxon>
        <taxon>Alteromonadales</taxon>
        <taxon>Idiomarinaceae</taxon>
        <taxon>Pseudidiomarina</taxon>
    </lineage>
</organism>
<dbReference type="EMBL" id="QGTT01000010">
    <property type="protein sequence ID" value="PWW11900.1"/>
    <property type="molecule type" value="Genomic_DNA"/>
</dbReference>
<dbReference type="Pfam" id="PF08241">
    <property type="entry name" value="Methyltransf_11"/>
    <property type="match status" value="1"/>
</dbReference>
<sequence length="241" mass="28008">MWFEPALRPDIAAGPTDWQQLVHGIWLREQIEQQLDPHLTKMFGYHFVRVGQLAQQLQLTQIRIGHELQVAKQLPAEVLADTNHWPFAEHSLDAILMVAELEFERDPHQVLREMSRSLIADGYLILVGFNPFSPALLPGLWPGRGDRFPWCGRYFSKARINDWLALLNFEIITSEYFAPSLFIERLNPANSVLQRLYQWFPQLGSMYLVVARKREMPLTLTRQRAPLKAKLKQMPVANRVE</sequence>
<dbReference type="AlphaFoldDB" id="A0A317Q856"/>
<keyword evidence="2" id="KW-0808">Transferase</keyword>
<dbReference type="InterPro" id="IPR029063">
    <property type="entry name" value="SAM-dependent_MTases_sf"/>
</dbReference>
<dbReference type="Gene3D" id="3.40.50.150">
    <property type="entry name" value="Vaccinia Virus protein VP39"/>
    <property type="match status" value="1"/>
</dbReference>
<name>A0A317Q856_9GAMM</name>
<dbReference type="OrthoDB" id="6191410at2"/>
<accession>A0A317Q856</accession>
<dbReference type="GO" id="GO:0032259">
    <property type="term" value="P:methylation"/>
    <property type="evidence" value="ECO:0007669"/>
    <property type="project" value="UniProtKB-KW"/>
</dbReference>
<reference evidence="2 3" key="1">
    <citation type="submission" date="2018-05" db="EMBL/GenBank/DDBJ databases">
        <title>Freshwater and sediment microbial communities from various areas in North America, analyzing microbe dynamics in response to fracking.</title>
        <authorList>
            <person name="Lamendella R."/>
        </authorList>
    </citation>
    <scope>NUCLEOTIDE SEQUENCE [LARGE SCALE GENOMIC DNA]</scope>
    <source>
        <strain evidence="2 3">125B1</strain>
    </source>
</reference>
<dbReference type="SUPFAM" id="SSF53335">
    <property type="entry name" value="S-adenosyl-L-methionine-dependent methyltransferases"/>
    <property type="match status" value="1"/>
</dbReference>
<feature type="domain" description="Methyltransferase type 11" evidence="1">
    <location>
        <begin position="70"/>
        <end position="126"/>
    </location>
</feature>
<keyword evidence="3" id="KW-1185">Reference proteome</keyword>
<dbReference type="GO" id="GO:0008757">
    <property type="term" value="F:S-adenosylmethionine-dependent methyltransferase activity"/>
    <property type="evidence" value="ECO:0007669"/>
    <property type="project" value="InterPro"/>
</dbReference>
<evidence type="ECO:0000259" key="1">
    <source>
        <dbReference type="Pfam" id="PF08241"/>
    </source>
</evidence>
<dbReference type="Proteomes" id="UP000246964">
    <property type="component" value="Unassembled WGS sequence"/>
</dbReference>
<protein>
    <submittedName>
        <fullName evidence="2">Methyltransferase family protein</fullName>
    </submittedName>
</protein>
<gene>
    <name evidence="2" type="ORF">DET45_11088</name>
</gene>
<comment type="caution">
    <text evidence="2">The sequence shown here is derived from an EMBL/GenBank/DDBJ whole genome shotgun (WGS) entry which is preliminary data.</text>
</comment>